<feature type="transmembrane region" description="Helical" evidence="1">
    <location>
        <begin position="111"/>
        <end position="134"/>
    </location>
</feature>
<evidence type="ECO:0000256" key="1">
    <source>
        <dbReference type="SAM" id="Phobius"/>
    </source>
</evidence>
<feature type="transmembrane region" description="Helical" evidence="1">
    <location>
        <begin position="154"/>
        <end position="174"/>
    </location>
</feature>
<feature type="transmembrane region" description="Helical" evidence="1">
    <location>
        <begin position="224"/>
        <end position="242"/>
    </location>
</feature>
<organism evidence="2">
    <name type="scientific">marine metagenome</name>
    <dbReference type="NCBI Taxonomy" id="408172"/>
    <lineage>
        <taxon>unclassified sequences</taxon>
        <taxon>metagenomes</taxon>
        <taxon>ecological metagenomes</taxon>
    </lineage>
</organism>
<name>A0A382HUF0_9ZZZZ</name>
<feature type="transmembrane region" description="Helical" evidence="1">
    <location>
        <begin position="69"/>
        <end position="91"/>
    </location>
</feature>
<accession>A0A382HUF0</accession>
<protein>
    <submittedName>
        <fullName evidence="2">Uncharacterized protein</fullName>
    </submittedName>
</protein>
<feature type="transmembrane region" description="Helical" evidence="1">
    <location>
        <begin position="186"/>
        <end position="204"/>
    </location>
</feature>
<gene>
    <name evidence="2" type="ORF">METZ01_LOCUS243097</name>
</gene>
<keyword evidence="1" id="KW-1133">Transmembrane helix</keyword>
<dbReference type="AlphaFoldDB" id="A0A382HUF0"/>
<proteinExistence type="predicted"/>
<evidence type="ECO:0000313" key="2">
    <source>
        <dbReference type="EMBL" id="SVB90243.1"/>
    </source>
</evidence>
<feature type="transmembrane region" description="Helical" evidence="1">
    <location>
        <begin position="21"/>
        <end position="43"/>
    </location>
</feature>
<keyword evidence="1" id="KW-0812">Transmembrane</keyword>
<keyword evidence="1" id="KW-0472">Membrane</keyword>
<sequence length="263" mass="29743">MVRFVKDQPDAYIYSSFGARIFIGGLLMSLLYITIGIIVYMYADIILSWYTKLFGIPDVPIIGPLMDSILFVTVMFLPLVSITVVISRFILRRTYKKLEQLEIDSKTPQFLLSLARFFFIGCAIATFAPLAMVAESAMNMEIPSSSISYFQSSFMAIFFTLLGIQLFLTMISPIVQLYGRTKSRSLLLAGFLAFIVSSSLIYMANGQWNISIFNLATSEFKSSFGTVMIICGICIFLCFWLVSRDAKSILHYQKMHFTMKLGE</sequence>
<reference evidence="2" key="1">
    <citation type="submission" date="2018-05" db="EMBL/GenBank/DDBJ databases">
        <authorList>
            <person name="Lanie J.A."/>
            <person name="Ng W.-L."/>
            <person name="Kazmierczak K.M."/>
            <person name="Andrzejewski T.M."/>
            <person name="Davidsen T.M."/>
            <person name="Wayne K.J."/>
            <person name="Tettelin H."/>
            <person name="Glass J.I."/>
            <person name="Rusch D."/>
            <person name="Podicherti R."/>
            <person name="Tsui H.-C.T."/>
            <person name="Winkler M.E."/>
        </authorList>
    </citation>
    <scope>NUCLEOTIDE SEQUENCE</scope>
</reference>
<dbReference type="EMBL" id="UINC01063044">
    <property type="protein sequence ID" value="SVB90243.1"/>
    <property type="molecule type" value="Genomic_DNA"/>
</dbReference>